<feature type="domain" description="PucR C-terminal helix-turn-helix" evidence="2">
    <location>
        <begin position="369"/>
        <end position="426"/>
    </location>
</feature>
<evidence type="ECO:0000256" key="1">
    <source>
        <dbReference type="ARBA" id="ARBA00006754"/>
    </source>
</evidence>
<dbReference type="InterPro" id="IPR025736">
    <property type="entry name" value="PucR_C-HTH_dom"/>
</dbReference>
<dbReference type="Proteomes" id="UP000540698">
    <property type="component" value="Unassembled WGS sequence"/>
</dbReference>
<evidence type="ECO:0000259" key="3">
    <source>
        <dbReference type="Pfam" id="PF14361"/>
    </source>
</evidence>
<protein>
    <submittedName>
        <fullName evidence="5">PucR family transcriptional regulator</fullName>
    </submittedName>
</protein>
<comment type="similarity">
    <text evidence="1">Belongs to the CdaR family.</text>
</comment>
<dbReference type="Pfam" id="PF14361">
    <property type="entry name" value="RsbRD_N"/>
    <property type="match status" value="1"/>
</dbReference>
<dbReference type="PANTHER" id="PTHR33744">
    <property type="entry name" value="CARBOHYDRATE DIACID REGULATOR"/>
    <property type="match status" value="1"/>
</dbReference>
<dbReference type="InterPro" id="IPR025751">
    <property type="entry name" value="RsbRD_N_dom"/>
</dbReference>
<dbReference type="RefSeq" id="WP_062972518.1">
    <property type="nucleotide sequence ID" value="NZ_JAAXOS010000002.1"/>
</dbReference>
<dbReference type="AlphaFoldDB" id="A0A7X6L0E8"/>
<dbReference type="PANTHER" id="PTHR33744:SF1">
    <property type="entry name" value="DNA-BINDING TRANSCRIPTIONAL ACTIVATOR ADER"/>
    <property type="match status" value="1"/>
</dbReference>
<sequence length="439" mass="48527">MTISPIRPDQRRPSRIPAMADANVVAILADIARTLKARELEITERMSALMAREIANLADDPQLAETLEASVHGNVSTVIHVLANDIPVDHLQPTTAAVEYARRLAQREVPSNSLVRAYHMGQNEMLRIYYDEIDRRAVSAPLALAVVKRLTEIIYSYIEWITLYVFDAYEAERSRWSSFRGSVRSSTVHAVLATDTPDTAAFEAETGYRLSRTHLAVILWRPGPEQPNTLNLLDTQARAIARGLHTDSPPLVTAIDRHTAWAWLPFGSREPITNTTELRSRVHIADDTQLAVGLPGEGLDGFRRSHQQARAAYFVATVPGTPSPPPVVGFGDPGVAVTSLLAKDLDAARAWVREVLGELADDTDQAAILRRTLSTYYATSESHVHTAESLTLHRNTVKYRVTKAIEATRSGTVPHDKLDIALALQICRLLGARVLRRPT</sequence>
<dbReference type="EMBL" id="JAAXOS010000002">
    <property type="protein sequence ID" value="NKY25412.1"/>
    <property type="molecule type" value="Genomic_DNA"/>
</dbReference>
<evidence type="ECO:0000259" key="2">
    <source>
        <dbReference type="Pfam" id="PF13556"/>
    </source>
</evidence>
<name>A0A7X6L0E8_9NOCA</name>
<evidence type="ECO:0000313" key="6">
    <source>
        <dbReference type="Proteomes" id="UP000540698"/>
    </source>
</evidence>
<dbReference type="Pfam" id="PF13556">
    <property type="entry name" value="HTH_30"/>
    <property type="match status" value="1"/>
</dbReference>
<accession>A0A7X6L0E8</accession>
<comment type="caution">
    <text evidence="5">The sequence shown here is derived from an EMBL/GenBank/DDBJ whole genome shotgun (WGS) entry which is preliminary data.</text>
</comment>
<reference evidence="5 6" key="1">
    <citation type="submission" date="2020-04" db="EMBL/GenBank/DDBJ databases">
        <title>MicrobeNet Type strains.</title>
        <authorList>
            <person name="Nicholson A.C."/>
        </authorList>
    </citation>
    <scope>NUCLEOTIDE SEQUENCE [LARGE SCALE GENOMIC DNA]</scope>
    <source>
        <strain evidence="5 6">DSM 44956</strain>
    </source>
</reference>
<evidence type="ECO:0000259" key="4">
    <source>
        <dbReference type="Pfam" id="PF17853"/>
    </source>
</evidence>
<dbReference type="InterPro" id="IPR041522">
    <property type="entry name" value="CdaR_GGDEF"/>
</dbReference>
<dbReference type="InterPro" id="IPR042070">
    <property type="entry name" value="PucR_C-HTH_sf"/>
</dbReference>
<proteinExistence type="inferred from homology"/>
<dbReference type="InterPro" id="IPR051448">
    <property type="entry name" value="CdaR-like_regulators"/>
</dbReference>
<organism evidence="5 6">
    <name type="scientific">Nocardia gamkensis</name>
    <dbReference type="NCBI Taxonomy" id="352869"/>
    <lineage>
        <taxon>Bacteria</taxon>
        <taxon>Bacillati</taxon>
        <taxon>Actinomycetota</taxon>
        <taxon>Actinomycetes</taxon>
        <taxon>Mycobacteriales</taxon>
        <taxon>Nocardiaceae</taxon>
        <taxon>Nocardia</taxon>
    </lineage>
</organism>
<evidence type="ECO:0000313" key="5">
    <source>
        <dbReference type="EMBL" id="NKY25412.1"/>
    </source>
</evidence>
<dbReference type="Gene3D" id="1.10.10.2840">
    <property type="entry name" value="PucR C-terminal helix-turn-helix domain"/>
    <property type="match status" value="1"/>
</dbReference>
<feature type="domain" description="RsbT co-antagonist protein RsbRD N-terminal" evidence="3">
    <location>
        <begin position="41"/>
        <end position="182"/>
    </location>
</feature>
<dbReference type="Pfam" id="PF17853">
    <property type="entry name" value="GGDEF_2"/>
    <property type="match status" value="1"/>
</dbReference>
<feature type="domain" description="CdaR GGDEF-like" evidence="4">
    <location>
        <begin position="203"/>
        <end position="312"/>
    </location>
</feature>
<keyword evidence="6" id="KW-1185">Reference proteome</keyword>
<gene>
    <name evidence="5" type="ORF">HGB38_04065</name>
</gene>